<sequence length="147" mass="17101">MLPEYYKNKKLISEVGKRPALWDPSNEEYKNKKKKAEVWLEVWRSIYLDYEKKTAEETKQIGKELQSRWKSIRDAYIRNCRILKDESKSGSEAVKTHRYIFAEQLSFLGKVGEYRGTTDTLASNHGTEDGAKDAYQNLSKTSAKGKR</sequence>
<dbReference type="AlphaFoldDB" id="A0AAN8WLQ0"/>
<feature type="domain" description="MADF" evidence="2">
    <location>
        <begin position="10"/>
        <end position="113"/>
    </location>
</feature>
<organism evidence="3 4">
    <name type="scientific">Halocaridina rubra</name>
    <name type="common">Hawaiian red shrimp</name>
    <dbReference type="NCBI Taxonomy" id="373956"/>
    <lineage>
        <taxon>Eukaryota</taxon>
        <taxon>Metazoa</taxon>
        <taxon>Ecdysozoa</taxon>
        <taxon>Arthropoda</taxon>
        <taxon>Crustacea</taxon>
        <taxon>Multicrustacea</taxon>
        <taxon>Malacostraca</taxon>
        <taxon>Eumalacostraca</taxon>
        <taxon>Eucarida</taxon>
        <taxon>Decapoda</taxon>
        <taxon>Pleocyemata</taxon>
        <taxon>Caridea</taxon>
        <taxon>Atyoidea</taxon>
        <taxon>Atyidae</taxon>
        <taxon>Halocaridina</taxon>
    </lineage>
</organism>
<dbReference type="Pfam" id="PF10545">
    <property type="entry name" value="MADF_DNA_bdg"/>
    <property type="match status" value="1"/>
</dbReference>
<evidence type="ECO:0000256" key="1">
    <source>
        <dbReference type="SAM" id="MobiDB-lite"/>
    </source>
</evidence>
<dbReference type="EMBL" id="JAXCGZ010017236">
    <property type="protein sequence ID" value="KAK7068460.1"/>
    <property type="molecule type" value="Genomic_DNA"/>
</dbReference>
<gene>
    <name evidence="3" type="ORF">SK128_022615</name>
</gene>
<dbReference type="PANTHER" id="PTHR12243">
    <property type="entry name" value="MADF DOMAIN TRANSCRIPTION FACTOR"/>
    <property type="match status" value="1"/>
</dbReference>
<name>A0AAN8WLQ0_HALRR</name>
<reference evidence="3 4" key="1">
    <citation type="submission" date="2023-11" db="EMBL/GenBank/DDBJ databases">
        <title>Halocaridina rubra genome assembly.</title>
        <authorList>
            <person name="Smith C."/>
        </authorList>
    </citation>
    <scope>NUCLEOTIDE SEQUENCE [LARGE SCALE GENOMIC DNA]</scope>
    <source>
        <strain evidence="3">EP-1</strain>
        <tissue evidence="3">Whole</tissue>
    </source>
</reference>
<feature type="compositionally biased region" description="Polar residues" evidence="1">
    <location>
        <begin position="136"/>
        <end position="147"/>
    </location>
</feature>
<dbReference type="InterPro" id="IPR006578">
    <property type="entry name" value="MADF-dom"/>
</dbReference>
<evidence type="ECO:0000313" key="4">
    <source>
        <dbReference type="Proteomes" id="UP001381693"/>
    </source>
</evidence>
<dbReference type="InterPro" id="IPR039353">
    <property type="entry name" value="TF_Adf1"/>
</dbReference>
<feature type="region of interest" description="Disordered" evidence="1">
    <location>
        <begin position="122"/>
        <end position="147"/>
    </location>
</feature>
<dbReference type="SMART" id="SM00595">
    <property type="entry name" value="MADF"/>
    <property type="match status" value="1"/>
</dbReference>
<proteinExistence type="predicted"/>
<keyword evidence="4" id="KW-1185">Reference proteome</keyword>
<dbReference type="GO" id="GO:0005667">
    <property type="term" value="C:transcription regulator complex"/>
    <property type="evidence" value="ECO:0007669"/>
    <property type="project" value="TreeGrafter"/>
</dbReference>
<dbReference type="GO" id="GO:0005634">
    <property type="term" value="C:nucleus"/>
    <property type="evidence" value="ECO:0007669"/>
    <property type="project" value="TreeGrafter"/>
</dbReference>
<dbReference type="PROSITE" id="PS51029">
    <property type="entry name" value="MADF"/>
    <property type="match status" value="1"/>
</dbReference>
<dbReference type="Proteomes" id="UP001381693">
    <property type="component" value="Unassembled WGS sequence"/>
</dbReference>
<comment type="caution">
    <text evidence="3">The sequence shown here is derived from an EMBL/GenBank/DDBJ whole genome shotgun (WGS) entry which is preliminary data.</text>
</comment>
<accession>A0AAN8WLQ0</accession>
<dbReference type="PANTHER" id="PTHR12243:SF64">
    <property type="entry name" value="DORSAL INTERACTING PROTEIN 3-RELATED"/>
    <property type="match status" value="1"/>
</dbReference>
<evidence type="ECO:0000313" key="3">
    <source>
        <dbReference type="EMBL" id="KAK7068460.1"/>
    </source>
</evidence>
<dbReference type="GO" id="GO:0006357">
    <property type="term" value="P:regulation of transcription by RNA polymerase II"/>
    <property type="evidence" value="ECO:0007669"/>
    <property type="project" value="TreeGrafter"/>
</dbReference>
<evidence type="ECO:0000259" key="2">
    <source>
        <dbReference type="PROSITE" id="PS51029"/>
    </source>
</evidence>
<protein>
    <recommendedName>
        <fullName evidence="2">MADF domain-containing protein</fullName>
    </recommendedName>
</protein>